<keyword evidence="5" id="KW-0732">Signal</keyword>
<feature type="domain" description="Nidogen G2 beta-barrel" evidence="12">
    <location>
        <begin position="79"/>
        <end position="310"/>
    </location>
</feature>
<evidence type="ECO:0008006" key="14">
    <source>
        <dbReference type="Google" id="ProtNLM"/>
    </source>
</evidence>
<dbReference type="PROSITE" id="PS01186">
    <property type="entry name" value="EGF_2"/>
    <property type="match status" value="1"/>
</dbReference>
<dbReference type="AlphaFoldDB" id="A0A1B6GU92"/>
<dbReference type="SMART" id="SM00682">
    <property type="entry name" value="G2F"/>
    <property type="match status" value="1"/>
</dbReference>
<dbReference type="Pfam" id="PF07474">
    <property type="entry name" value="G2F"/>
    <property type="match status" value="1"/>
</dbReference>
<keyword evidence="4 10" id="KW-0245">EGF-like domain</keyword>
<comment type="caution">
    <text evidence="10">Lacks conserved residue(s) required for the propagation of feature annotation.</text>
</comment>
<dbReference type="InterPro" id="IPR009030">
    <property type="entry name" value="Growth_fac_rcpt_cys_sf"/>
</dbReference>
<evidence type="ECO:0000259" key="11">
    <source>
        <dbReference type="PROSITE" id="PS50026"/>
    </source>
</evidence>
<dbReference type="InterPro" id="IPR052235">
    <property type="entry name" value="Nephronectin_domain"/>
</dbReference>
<dbReference type="EMBL" id="GECZ01003783">
    <property type="protein sequence ID" value="JAS65986.1"/>
    <property type="molecule type" value="Transcribed_RNA"/>
</dbReference>
<evidence type="ECO:0000256" key="3">
    <source>
        <dbReference type="ARBA" id="ARBA00022530"/>
    </source>
</evidence>
<dbReference type="Gene3D" id="2.40.155.10">
    <property type="entry name" value="Green fluorescent protein"/>
    <property type="match status" value="1"/>
</dbReference>
<accession>A0A1B6GU92</accession>
<reference evidence="13" key="1">
    <citation type="submission" date="2015-11" db="EMBL/GenBank/DDBJ databases">
        <title>De novo transcriptome assembly of four potential Pierce s Disease insect vectors from Arizona vineyards.</title>
        <authorList>
            <person name="Tassone E.E."/>
        </authorList>
    </citation>
    <scope>NUCLEOTIDE SEQUENCE</scope>
</reference>
<dbReference type="InterPro" id="IPR000742">
    <property type="entry name" value="EGF"/>
</dbReference>
<evidence type="ECO:0000256" key="7">
    <source>
        <dbReference type="ARBA" id="ARBA00022837"/>
    </source>
</evidence>
<feature type="non-terminal residue" evidence="13">
    <location>
        <position position="1"/>
    </location>
</feature>
<comment type="subcellular location">
    <subcellularLocation>
        <location evidence="1">Secreted</location>
        <location evidence="1">Extracellular space</location>
        <location evidence="1">Extracellular matrix</location>
    </subcellularLocation>
</comment>
<dbReference type="InterPro" id="IPR049883">
    <property type="entry name" value="NOTCH1_EGF-like"/>
</dbReference>
<dbReference type="SUPFAM" id="SSF57184">
    <property type="entry name" value="Growth factor receptor domain"/>
    <property type="match status" value="1"/>
</dbReference>
<dbReference type="CDD" id="cd00054">
    <property type="entry name" value="EGF_CA"/>
    <property type="match status" value="2"/>
</dbReference>
<keyword evidence="8" id="KW-1015">Disulfide bond</keyword>
<keyword evidence="9" id="KW-0325">Glycoprotein</keyword>
<dbReference type="InterPro" id="IPR009017">
    <property type="entry name" value="GFP"/>
</dbReference>
<dbReference type="SMART" id="SM00181">
    <property type="entry name" value="EGF"/>
    <property type="match status" value="2"/>
</dbReference>
<evidence type="ECO:0000256" key="8">
    <source>
        <dbReference type="ARBA" id="ARBA00023157"/>
    </source>
</evidence>
<gene>
    <name evidence="13" type="ORF">g.6601</name>
</gene>
<dbReference type="PANTHER" id="PTHR24050">
    <property type="entry name" value="PA14 DOMAIN-CONTAINING PROTEIN"/>
    <property type="match status" value="1"/>
</dbReference>
<protein>
    <recommendedName>
        <fullName evidence="14">EGF-like domain-containing protein</fullName>
    </recommendedName>
</protein>
<organism evidence="13">
    <name type="scientific">Cuerna arida</name>
    <dbReference type="NCBI Taxonomy" id="1464854"/>
    <lineage>
        <taxon>Eukaryota</taxon>
        <taxon>Metazoa</taxon>
        <taxon>Ecdysozoa</taxon>
        <taxon>Arthropoda</taxon>
        <taxon>Hexapoda</taxon>
        <taxon>Insecta</taxon>
        <taxon>Pterygota</taxon>
        <taxon>Neoptera</taxon>
        <taxon>Paraneoptera</taxon>
        <taxon>Hemiptera</taxon>
        <taxon>Auchenorrhyncha</taxon>
        <taxon>Membracoidea</taxon>
        <taxon>Cicadellidae</taxon>
        <taxon>Cicadellinae</taxon>
        <taxon>Proconiini</taxon>
        <taxon>Cuerna</taxon>
    </lineage>
</organism>
<evidence type="ECO:0000256" key="4">
    <source>
        <dbReference type="ARBA" id="ARBA00022536"/>
    </source>
</evidence>
<keyword evidence="2" id="KW-0964">Secreted</keyword>
<evidence type="ECO:0000256" key="6">
    <source>
        <dbReference type="ARBA" id="ARBA00022737"/>
    </source>
</evidence>
<evidence type="ECO:0000256" key="10">
    <source>
        <dbReference type="PROSITE-ProRule" id="PRU00076"/>
    </source>
</evidence>
<keyword evidence="6" id="KW-0677">Repeat</keyword>
<dbReference type="GO" id="GO:0005509">
    <property type="term" value="F:calcium ion binding"/>
    <property type="evidence" value="ECO:0007669"/>
    <property type="project" value="InterPro"/>
</dbReference>
<dbReference type="PANTHER" id="PTHR24050:SF28">
    <property type="entry name" value="UROMODULIN-LIKE"/>
    <property type="match status" value="1"/>
</dbReference>
<evidence type="ECO:0000256" key="9">
    <source>
        <dbReference type="ARBA" id="ARBA00023180"/>
    </source>
</evidence>
<keyword evidence="7" id="KW-0106">Calcium</keyword>
<dbReference type="InterPro" id="IPR006605">
    <property type="entry name" value="G2_nidogen/fibulin_G2F"/>
</dbReference>
<dbReference type="PROSITE" id="PS50993">
    <property type="entry name" value="NIDOGEN_G2"/>
    <property type="match status" value="1"/>
</dbReference>
<dbReference type="Pfam" id="PF07645">
    <property type="entry name" value="EGF_CA"/>
    <property type="match status" value="1"/>
</dbReference>
<sequence>NTGVVGDWLFRVGDLDPDESVKGPDLVKDNSSSASVLSCSEGSLQCHESASCYDYQSGFCCKCSPGFYGNGNSCLKNDMPLRVNGKLRGEINGIKLDDLDIQSYVIMTDGRVYTAVSRIQLQIGFDMQILNILGEILGWVFAKTTEETKNGYDLTGGYFQHKAFIRFNTSGNENVEVEHVFQGLDIFDQLKFDAYIYGTLPRIKEGLKLTIFDNEDNLKFEVVNNSVTVKYSGERTVQLTDQLDHYDYFVEQEIEFDMCEFDVESIQKLEMTNWKFKVNRNYVVYEKTEQIIRYGMGTKITTASDVDPCIEGRRLCSPNSVCIADGNSFQCVCRPGFEPFQNEL</sequence>
<evidence type="ECO:0000256" key="5">
    <source>
        <dbReference type="ARBA" id="ARBA00022729"/>
    </source>
</evidence>
<dbReference type="SMART" id="SM00179">
    <property type="entry name" value="EGF_CA"/>
    <property type="match status" value="2"/>
</dbReference>
<evidence type="ECO:0000256" key="2">
    <source>
        <dbReference type="ARBA" id="ARBA00022525"/>
    </source>
</evidence>
<feature type="non-terminal residue" evidence="13">
    <location>
        <position position="344"/>
    </location>
</feature>
<dbReference type="Gene3D" id="2.10.25.10">
    <property type="entry name" value="Laminin"/>
    <property type="match status" value="1"/>
</dbReference>
<dbReference type="InterPro" id="IPR001881">
    <property type="entry name" value="EGF-like_Ca-bd_dom"/>
</dbReference>
<evidence type="ECO:0000259" key="12">
    <source>
        <dbReference type="PROSITE" id="PS50993"/>
    </source>
</evidence>
<dbReference type="SUPFAM" id="SSF54511">
    <property type="entry name" value="GFP-like"/>
    <property type="match status" value="1"/>
</dbReference>
<keyword evidence="3" id="KW-0272">Extracellular matrix</keyword>
<evidence type="ECO:0000256" key="1">
    <source>
        <dbReference type="ARBA" id="ARBA00004498"/>
    </source>
</evidence>
<feature type="domain" description="EGF-like" evidence="11">
    <location>
        <begin position="305"/>
        <end position="343"/>
    </location>
</feature>
<proteinExistence type="predicted"/>
<name>A0A1B6GU92_9HEMI</name>
<evidence type="ECO:0000313" key="13">
    <source>
        <dbReference type="EMBL" id="JAS65986.1"/>
    </source>
</evidence>
<dbReference type="PROSITE" id="PS50026">
    <property type="entry name" value="EGF_3"/>
    <property type="match status" value="1"/>
</dbReference>